<keyword evidence="1" id="KW-0732">Signal</keyword>
<feature type="signal peptide" evidence="1">
    <location>
        <begin position="1"/>
        <end position="35"/>
    </location>
</feature>
<dbReference type="InParanoid" id="A0A7J7CI23"/>
<evidence type="ECO:0000313" key="3">
    <source>
        <dbReference type="Proteomes" id="UP000593562"/>
    </source>
</evidence>
<protein>
    <submittedName>
        <fullName evidence="2">Uncharacterized protein</fullName>
    </submittedName>
</protein>
<comment type="caution">
    <text evidence="2">The sequence shown here is derived from an EMBL/GenBank/DDBJ whole genome shotgun (WGS) entry which is preliminary data.</text>
</comment>
<evidence type="ECO:0000313" key="2">
    <source>
        <dbReference type="EMBL" id="KAF5733700.1"/>
    </source>
</evidence>
<proteinExistence type="predicted"/>
<dbReference type="AlphaFoldDB" id="A0A7J7CI23"/>
<accession>A0A7J7CI23</accession>
<sequence length="99" mass="10397">MAAAVKSQLFFGFQAAAALLVLLIALAVETQMAQAQDCQAQISSANACVCHSCFLLPLTQAQTAAMHSVQFNMTASAALIGWSLTFLHSAISLPSLVRN</sequence>
<dbReference type="EMBL" id="JAAARO010000016">
    <property type="protein sequence ID" value="KAF5733700.1"/>
    <property type="molecule type" value="Genomic_DNA"/>
</dbReference>
<name>A0A7J7CI23_TRIWF</name>
<gene>
    <name evidence="2" type="ORF">HS088_TW16G00140</name>
</gene>
<feature type="chain" id="PRO_5029773710" evidence="1">
    <location>
        <begin position="36"/>
        <end position="99"/>
    </location>
</feature>
<reference evidence="2 3" key="1">
    <citation type="journal article" date="2020" name="Nat. Commun.">
        <title>Genome of Tripterygium wilfordii and identification of cytochrome P450 involved in triptolide biosynthesis.</title>
        <authorList>
            <person name="Tu L."/>
            <person name="Su P."/>
            <person name="Zhang Z."/>
            <person name="Gao L."/>
            <person name="Wang J."/>
            <person name="Hu T."/>
            <person name="Zhou J."/>
            <person name="Zhang Y."/>
            <person name="Zhao Y."/>
            <person name="Liu Y."/>
            <person name="Song Y."/>
            <person name="Tong Y."/>
            <person name="Lu Y."/>
            <person name="Yang J."/>
            <person name="Xu C."/>
            <person name="Jia M."/>
            <person name="Peters R.J."/>
            <person name="Huang L."/>
            <person name="Gao W."/>
        </authorList>
    </citation>
    <scope>NUCLEOTIDE SEQUENCE [LARGE SCALE GENOMIC DNA]</scope>
    <source>
        <strain evidence="3">cv. XIE 37</strain>
        <tissue evidence="2">Leaf</tissue>
    </source>
</reference>
<keyword evidence="3" id="KW-1185">Reference proteome</keyword>
<evidence type="ECO:0000256" key="1">
    <source>
        <dbReference type="SAM" id="SignalP"/>
    </source>
</evidence>
<organism evidence="2 3">
    <name type="scientific">Tripterygium wilfordii</name>
    <name type="common">Thunder God vine</name>
    <dbReference type="NCBI Taxonomy" id="458696"/>
    <lineage>
        <taxon>Eukaryota</taxon>
        <taxon>Viridiplantae</taxon>
        <taxon>Streptophyta</taxon>
        <taxon>Embryophyta</taxon>
        <taxon>Tracheophyta</taxon>
        <taxon>Spermatophyta</taxon>
        <taxon>Magnoliopsida</taxon>
        <taxon>eudicotyledons</taxon>
        <taxon>Gunneridae</taxon>
        <taxon>Pentapetalae</taxon>
        <taxon>rosids</taxon>
        <taxon>fabids</taxon>
        <taxon>Celastrales</taxon>
        <taxon>Celastraceae</taxon>
        <taxon>Tripterygium</taxon>
    </lineage>
</organism>
<dbReference type="Proteomes" id="UP000593562">
    <property type="component" value="Unassembled WGS sequence"/>
</dbReference>